<evidence type="ECO:0000313" key="3">
    <source>
        <dbReference type="EMBL" id="PNP43183.1"/>
    </source>
</evidence>
<organism evidence="3 6">
    <name type="scientific">Trichoderma gamsii</name>
    <dbReference type="NCBI Taxonomy" id="398673"/>
    <lineage>
        <taxon>Eukaryota</taxon>
        <taxon>Fungi</taxon>
        <taxon>Dikarya</taxon>
        <taxon>Ascomycota</taxon>
        <taxon>Pezizomycotina</taxon>
        <taxon>Sordariomycetes</taxon>
        <taxon>Hypocreomycetidae</taxon>
        <taxon>Hypocreales</taxon>
        <taxon>Hypocreaceae</taxon>
        <taxon>Trichoderma</taxon>
    </lineage>
</organism>
<dbReference type="GeneID" id="29985381"/>
<reference evidence="4 5" key="1">
    <citation type="journal article" date="2016" name="Genome Announc.">
        <title>Draft Whole-Genome Sequence of Trichoderma gamsii T6085, a Promising Biocontrol Agent of Fusarium Head Blight on Wheat.</title>
        <authorList>
            <person name="Baroncelli R."/>
            <person name="Zapparata A."/>
            <person name="Piaggeschi G."/>
            <person name="Sarrocco S."/>
            <person name="Vannacci G."/>
        </authorList>
    </citation>
    <scope>NUCLEOTIDE SEQUENCE [LARGE SCALE GENOMIC DNA]</scope>
    <source>
        <strain evidence="4 5">T6085</strain>
    </source>
</reference>
<feature type="domain" description="Transglycosylase SLT" evidence="2">
    <location>
        <begin position="92"/>
        <end position="178"/>
    </location>
</feature>
<evidence type="ECO:0000313" key="5">
    <source>
        <dbReference type="Proteomes" id="UP000054821"/>
    </source>
</evidence>
<evidence type="ECO:0000256" key="1">
    <source>
        <dbReference type="SAM" id="SignalP"/>
    </source>
</evidence>
<dbReference type="InterPro" id="IPR008258">
    <property type="entry name" value="Transglycosylase_SLT_dom_1"/>
</dbReference>
<name>A0A0W7VPS3_9HYPO</name>
<dbReference type="Pfam" id="PF01464">
    <property type="entry name" value="SLT"/>
    <property type="match status" value="1"/>
</dbReference>
<gene>
    <name evidence="4" type="ORF">TGAM01_v207838</name>
    <name evidence="3" type="ORF">TGAMA5MH_05118</name>
</gene>
<evidence type="ECO:0000313" key="4">
    <source>
        <dbReference type="EMBL" id="PON23311.1"/>
    </source>
</evidence>
<dbReference type="InterPro" id="IPR023346">
    <property type="entry name" value="Lysozyme-like_dom_sf"/>
</dbReference>
<reference evidence="3 6" key="2">
    <citation type="submission" date="2017-02" db="EMBL/GenBank/DDBJ databases">
        <title>Genomes of Trichoderma spp. with biocontrol activity.</title>
        <authorList>
            <person name="Gardiner D."/>
            <person name="Kazan K."/>
            <person name="Vos C."/>
            <person name="Harvey P."/>
        </authorList>
    </citation>
    <scope>NUCLEOTIDE SEQUENCE [LARGE SCALE GENOMIC DNA]</scope>
    <source>
        <strain evidence="3 6">A5MH</strain>
    </source>
</reference>
<dbReference type="Proteomes" id="UP000054821">
    <property type="component" value="Unassembled WGS sequence"/>
</dbReference>
<evidence type="ECO:0000313" key="6">
    <source>
        <dbReference type="Proteomes" id="UP000236546"/>
    </source>
</evidence>
<dbReference type="OrthoDB" id="2537480at2759"/>
<accession>A0A0W7VPS3</accession>
<sequence>MHSSHRTILAAKALLFANLAAAQTNPNAQGACSPTTGGSGACGPNGSQQWLNTGVQGNGWEPPFLDINSLTHISLDDYYNGVGQPCQQYDQYFKSSGSKYNIDPAILAFIAMQESSCNADAGGSTPGLMQCDPSNCQNGQGSCQYPIQDNVDCGAWVLRSALDNTGGNAVHALGSYNGWFTASDGTGLNGGKGLTEGYPCSSEGKAHGDPQNLNYLHETLNGWFLGYDMYGSDADLDGEYNCSQSCSNGSIC</sequence>
<feature type="signal peptide" evidence="1">
    <location>
        <begin position="1"/>
        <end position="22"/>
    </location>
</feature>
<dbReference type="EMBL" id="MTYH01000049">
    <property type="protein sequence ID" value="PNP43183.1"/>
    <property type="molecule type" value="Genomic_DNA"/>
</dbReference>
<dbReference type="SUPFAM" id="SSF53955">
    <property type="entry name" value="Lysozyme-like"/>
    <property type="match status" value="1"/>
</dbReference>
<dbReference type="RefSeq" id="XP_018661469.1">
    <property type="nucleotide sequence ID" value="XM_018805298.1"/>
</dbReference>
<keyword evidence="1" id="KW-0732">Signal</keyword>
<dbReference type="AlphaFoldDB" id="A0A0W7VPS3"/>
<protein>
    <recommendedName>
        <fullName evidence="2">Transglycosylase SLT domain-containing protein</fullName>
    </recommendedName>
</protein>
<reference evidence="4" key="3">
    <citation type="submission" date="2017-08" db="EMBL/GenBank/DDBJ databases">
        <title>Trichoderma gamsii strain T6085, whole genome shotgun sequencing project.</title>
        <authorList>
            <person name="Baroncelli R."/>
        </authorList>
    </citation>
    <scope>NUCLEOTIDE SEQUENCE</scope>
    <source>
        <strain evidence="4">T6085</strain>
    </source>
</reference>
<keyword evidence="5" id="KW-1185">Reference proteome</keyword>
<feature type="chain" id="PRO_5014528211" description="Transglycosylase SLT domain-containing protein" evidence="1">
    <location>
        <begin position="23"/>
        <end position="252"/>
    </location>
</feature>
<dbReference type="Gene3D" id="1.10.530.10">
    <property type="match status" value="1"/>
</dbReference>
<dbReference type="EMBL" id="JPDN02000030">
    <property type="protein sequence ID" value="PON23311.1"/>
    <property type="molecule type" value="Genomic_DNA"/>
</dbReference>
<comment type="caution">
    <text evidence="3">The sequence shown here is derived from an EMBL/GenBank/DDBJ whole genome shotgun (WGS) entry which is preliminary data.</text>
</comment>
<dbReference type="Proteomes" id="UP000236546">
    <property type="component" value="Unassembled WGS sequence"/>
</dbReference>
<proteinExistence type="predicted"/>
<evidence type="ECO:0000259" key="2">
    <source>
        <dbReference type="Pfam" id="PF01464"/>
    </source>
</evidence>